<evidence type="ECO:0000256" key="8">
    <source>
        <dbReference type="ARBA" id="ARBA00022801"/>
    </source>
</evidence>
<evidence type="ECO:0000256" key="14">
    <source>
        <dbReference type="PIRSR" id="PIRSR618044-2"/>
    </source>
</evidence>
<keyword evidence="9" id="KW-0133">Cell shape</keyword>
<feature type="transmembrane region" description="Helical" evidence="16">
    <location>
        <begin position="429"/>
        <end position="456"/>
    </location>
</feature>
<keyword evidence="16" id="KW-1133">Transmembrane helix</keyword>
<comment type="catalytic activity">
    <reaction evidence="12">
        <text>Preferential cleavage: (Ac)2-L-Lys-D-Ala-|-D-Ala. Also transpeptidation of peptidyl-alanyl moieties that are N-acyl substituents of D-alanine.</text>
        <dbReference type="EC" id="3.4.16.4"/>
    </reaction>
</comment>
<dbReference type="HOGENOM" id="CLU_027070_7_3_9"/>
<keyword evidence="6" id="KW-0645">Protease</keyword>
<dbReference type="Gene3D" id="2.60.410.10">
    <property type="entry name" value="D-Ala-D-Ala carboxypeptidase, C-terminal domain"/>
    <property type="match status" value="1"/>
</dbReference>
<dbReference type="InterPro" id="IPR018044">
    <property type="entry name" value="Peptidase_S11"/>
</dbReference>
<feature type="domain" description="Peptidase S11 D-Ala-D-Ala carboxypeptidase A C-terminal" evidence="17">
    <location>
        <begin position="330"/>
        <end position="419"/>
    </location>
</feature>
<reference evidence="18 19" key="2">
    <citation type="submission" date="2007-09" db="EMBL/GenBank/DDBJ databases">
        <authorList>
            <person name="Fulton L."/>
            <person name="Clifton S."/>
            <person name="Fulton B."/>
            <person name="Xu J."/>
            <person name="Minx P."/>
            <person name="Pepin K.H."/>
            <person name="Johnson M."/>
            <person name="Thiruvilangam P."/>
            <person name="Bhonagiri V."/>
            <person name="Nash W.E."/>
            <person name="Mardis E.R."/>
            <person name="Wilson R.K."/>
        </authorList>
    </citation>
    <scope>NUCLEOTIDE SEQUENCE [LARGE SCALE GENOMIC DNA]</scope>
    <source>
        <strain evidence="18 19">M21/2</strain>
    </source>
</reference>
<dbReference type="Gene3D" id="3.40.710.10">
    <property type="entry name" value="DD-peptidase/beta-lactamase superfamily"/>
    <property type="match status" value="1"/>
</dbReference>
<organism evidence="18 19">
    <name type="scientific">Faecalibacterium prausnitzii M21/2</name>
    <dbReference type="NCBI Taxonomy" id="411485"/>
    <lineage>
        <taxon>Bacteria</taxon>
        <taxon>Bacillati</taxon>
        <taxon>Bacillota</taxon>
        <taxon>Clostridia</taxon>
        <taxon>Eubacteriales</taxon>
        <taxon>Oscillospiraceae</taxon>
        <taxon>Faecalibacterium</taxon>
    </lineage>
</organism>
<dbReference type="InterPro" id="IPR037167">
    <property type="entry name" value="Peptidase_S11_C_sf"/>
</dbReference>
<keyword evidence="16" id="KW-0812">Transmembrane</keyword>
<evidence type="ECO:0000256" key="7">
    <source>
        <dbReference type="ARBA" id="ARBA00022729"/>
    </source>
</evidence>
<sequence length="466" mass="50732">MLKTTFLFWFFYGILISKEQKCARRFCRSGIQGGTFMLHNTFCRRLAALVLTLAVAVSAVLPVFAVYPMPVQTATETEAVYLFNADTGKTILNQNADQQKYVASLTKLMTALLLVESGKDLNGEVTVPTDLTQEFKDIQNANGTTIGLRIGETVRRIDLLNAMLIVSANDAASVIAWDVGGSVVGFVQQMNAKAAELGCTGTNFTCAHGLFDYGNVSTAQDLAKIAAACAENQTFAQVAGTASYVLPATNLRKAEHTISSSNSLMNSESSNYREYVKWVKGGFTTLAGRCIVAFAQQDGHNYGLVILGCDTLEHLFTACDDLFDWAFASFADRPLVDTKTVLTTVDLTKCRTEPSVELYAAAPVSGYGHSDDKVSYSFDLPESVSATVKDGQKLGTATVYLDGYEVGQVDLVTHREYVSDFRTDIKATLLLLCALILILCALGFVTLRCGGGLTLNQRRRQMKKRR</sequence>
<dbReference type="SMART" id="SM00936">
    <property type="entry name" value="PBP5_C"/>
    <property type="match status" value="1"/>
</dbReference>
<keyword evidence="7" id="KW-0732">Signal</keyword>
<dbReference type="InterPro" id="IPR015956">
    <property type="entry name" value="Peniciliin-bd_prot_C_sf"/>
</dbReference>
<evidence type="ECO:0000256" key="15">
    <source>
        <dbReference type="RuleBase" id="RU004016"/>
    </source>
</evidence>
<evidence type="ECO:0000256" key="16">
    <source>
        <dbReference type="SAM" id="Phobius"/>
    </source>
</evidence>
<comment type="function">
    <text evidence="1">Removes C-terminal D-alanyl residues from sugar-peptide cell wall precursors.</text>
</comment>
<keyword evidence="16" id="KW-0472">Membrane</keyword>
<feature type="transmembrane region" description="Helical" evidence="16">
    <location>
        <begin position="46"/>
        <end position="67"/>
    </location>
</feature>
<evidence type="ECO:0000256" key="3">
    <source>
        <dbReference type="ARBA" id="ARBA00007164"/>
    </source>
</evidence>
<dbReference type="GO" id="GO:0009002">
    <property type="term" value="F:serine-type D-Ala-D-Ala carboxypeptidase activity"/>
    <property type="evidence" value="ECO:0007669"/>
    <property type="project" value="UniProtKB-EC"/>
</dbReference>
<evidence type="ECO:0000256" key="11">
    <source>
        <dbReference type="ARBA" id="ARBA00023316"/>
    </source>
</evidence>
<evidence type="ECO:0000256" key="6">
    <source>
        <dbReference type="ARBA" id="ARBA00022670"/>
    </source>
</evidence>
<evidence type="ECO:0000313" key="19">
    <source>
        <dbReference type="Proteomes" id="UP000005945"/>
    </source>
</evidence>
<dbReference type="UniPathway" id="UPA00219"/>
<evidence type="ECO:0000256" key="12">
    <source>
        <dbReference type="ARBA" id="ARBA00034000"/>
    </source>
</evidence>
<protein>
    <recommendedName>
        <fullName evidence="4">serine-type D-Ala-D-Ala carboxypeptidase</fullName>
        <ecNumber evidence="4">3.4.16.4</ecNumber>
    </recommendedName>
</protein>
<dbReference type="EMBL" id="ABED02000026">
    <property type="protein sequence ID" value="EDP21424.1"/>
    <property type="molecule type" value="Genomic_DNA"/>
</dbReference>
<feature type="active site" evidence="13">
    <location>
        <position position="167"/>
    </location>
</feature>
<keyword evidence="11" id="KW-0961">Cell wall biogenesis/degradation</keyword>
<dbReference type="PANTHER" id="PTHR21581:SF6">
    <property type="entry name" value="TRAFFICKING PROTEIN PARTICLE COMPLEX SUBUNIT 12"/>
    <property type="match status" value="1"/>
</dbReference>
<dbReference type="InterPro" id="IPR001967">
    <property type="entry name" value="Peptidase_S11_N"/>
</dbReference>
<comment type="pathway">
    <text evidence="2">Cell wall biogenesis; peptidoglycan biosynthesis.</text>
</comment>
<keyword evidence="8" id="KW-0378">Hydrolase</keyword>
<dbReference type="InterPro" id="IPR012907">
    <property type="entry name" value="Peptidase_S11_C"/>
</dbReference>
<feature type="active site" description="Acyl-ester intermediate" evidence="13">
    <location>
        <position position="104"/>
    </location>
</feature>
<dbReference type="Pfam" id="PF00768">
    <property type="entry name" value="Peptidase_S11"/>
    <property type="match status" value="1"/>
</dbReference>
<dbReference type="InterPro" id="IPR012338">
    <property type="entry name" value="Beta-lactam/transpept-like"/>
</dbReference>
<evidence type="ECO:0000256" key="4">
    <source>
        <dbReference type="ARBA" id="ARBA00012448"/>
    </source>
</evidence>
<proteinExistence type="inferred from homology"/>
<feature type="binding site" evidence="14">
    <location>
        <position position="280"/>
    </location>
    <ligand>
        <name>substrate</name>
    </ligand>
</feature>
<evidence type="ECO:0000256" key="5">
    <source>
        <dbReference type="ARBA" id="ARBA00022645"/>
    </source>
</evidence>
<comment type="caution">
    <text evidence="18">The sequence shown here is derived from an EMBL/GenBank/DDBJ whole genome shotgun (WGS) entry which is preliminary data.</text>
</comment>
<evidence type="ECO:0000256" key="13">
    <source>
        <dbReference type="PIRSR" id="PIRSR618044-1"/>
    </source>
</evidence>
<evidence type="ECO:0000313" key="18">
    <source>
        <dbReference type="EMBL" id="EDP21424.1"/>
    </source>
</evidence>
<dbReference type="SUPFAM" id="SSF69189">
    <property type="entry name" value="Penicillin-binding protein associated domain"/>
    <property type="match status" value="1"/>
</dbReference>
<dbReference type="GO" id="GO:0008360">
    <property type="term" value="P:regulation of cell shape"/>
    <property type="evidence" value="ECO:0007669"/>
    <property type="project" value="UniProtKB-KW"/>
</dbReference>
<reference evidence="18 19" key="1">
    <citation type="submission" date="2007-09" db="EMBL/GenBank/DDBJ databases">
        <title>Draft genome sequence of Faecalibacterium prausnitzii M21/2.</title>
        <authorList>
            <person name="Sudarsanam P."/>
            <person name="Ley R."/>
            <person name="Guruge J."/>
            <person name="Turnbaugh P.J."/>
            <person name="Mahowald M."/>
            <person name="Liep D."/>
            <person name="Gordon J."/>
        </authorList>
    </citation>
    <scope>NUCLEOTIDE SEQUENCE [LARGE SCALE GENOMIC DNA]</scope>
    <source>
        <strain evidence="18 19">M21/2</strain>
    </source>
</reference>
<name>A8SBS5_9FIRM</name>
<dbReference type="EC" id="3.4.16.4" evidence="4"/>
<dbReference type="PANTHER" id="PTHR21581">
    <property type="entry name" value="D-ALANYL-D-ALANINE CARBOXYPEPTIDASE"/>
    <property type="match status" value="1"/>
</dbReference>
<accession>A8SBS5</accession>
<evidence type="ECO:0000256" key="2">
    <source>
        <dbReference type="ARBA" id="ARBA00004752"/>
    </source>
</evidence>
<dbReference type="SUPFAM" id="SSF56601">
    <property type="entry name" value="beta-lactamase/transpeptidase-like"/>
    <property type="match status" value="1"/>
</dbReference>
<feature type="active site" description="Proton acceptor" evidence="13">
    <location>
        <position position="107"/>
    </location>
</feature>
<dbReference type="PRINTS" id="PR00725">
    <property type="entry name" value="DADACBPTASE1"/>
</dbReference>
<dbReference type="AlphaFoldDB" id="A8SBS5"/>
<dbReference type="Proteomes" id="UP000005945">
    <property type="component" value="Unassembled WGS sequence"/>
</dbReference>
<dbReference type="GO" id="GO:0006508">
    <property type="term" value="P:proteolysis"/>
    <property type="evidence" value="ECO:0007669"/>
    <property type="project" value="UniProtKB-KW"/>
</dbReference>
<dbReference type="Pfam" id="PF07943">
    <property type="entry name" value="PBP5_C"/>
    <property type="match status" value="1"/>
</dbReference>
<dbReference type="GO" id="GO:0009252">
    <property type="term" value="P:peptidoglycan biosynthetic process"/>
    <property type="evidence" value="ECO:0007669"/>
    <property type="project" value="UniProtKB-UniPathway"/>
</dbReference>
<dbReference type="GO" id="GO:0071555">
    <property type="term" value="P:cell wall organization"/>
    <property type="evidence" value="ECO:0007669"/>
    <property type="project" value="UniProtKB-KW"/>
</dbReference>
<keyword evidence="5 18" id="KW-0121">Carboxypeptidase</keyword>
<gene>
    <name evidence="18" type="ORF">FAEPRAM212_01747</name>
</gene>
<comment type="similarity">
    <text evidence="3 15">Belongs to the peptidase S11 family.</text>
</comment>
<evidence type="ECO:0000256" key="9">
    <source>
        <dbReference type="ARBA" id="ARBA00022960"/>
    </source>
</evidence>
<evidence type="ECO:0000256" key="10">
    <source>
        <dbReference type="ARBA" id="ARBA00022984"/>
    </source>
</evidence>
<evidence type="ECO:0000256" key="1">
    <source>
        <dbReference type="ARBA" id="ARBA00003217"/>
    </source>
</evidence>
<evidence type="ECO:0000259" key="17">
    <source>
        <dbReference type="SMART" id="SM00936"/>
    </source>
</evidence>
<keyword evidence="10" id="KW-0573">Peptidoglycan synthesis</keyword>